<dbReference type="EMBL" id="VSRR010005537">
    <property type="protein sequence ID" value="MPC42705.1"/>
    <property type="molecule type" value="Genomic_DNA"/>
</dbReference>
<reference evidence="1 2" key="1">
    <citation type="submission" date="2019-05" db="EMBL/GenBank/DDBJ databases">
        <title>Another draft genome of Portunus trituberculatus and its Hox gene families provides insights of decapod evolution.</title>
        <authorList>
            <person name="Jeong J.-H."/>
            <person name="Song I."/>
            <person name="Kim S."/>
            <person name="Choi T."/>
            <person name="Kim D."/>
            <person name="Ryu S."/>
            <person name="Kim W."/>
        </authorList>
    </citation>
    <scope>NUCLEOTIDE SEQUENCE [LARGE SCALE GENOMIC DNA]</scope>
    <source>
        <tissue evidence="1">Muscle</tissue>
    </source>
</reference>
<dbReference type="Proteomes" id="UP000324222">
    <property type="component" value="Unassembled WGS sequence"/>
</dbReference>
<protein>
    <submittedName>
        <fullName evidence="1">Uncharacterized protein</fullName>
    </submittedName>
</protein>
<name>A0A5B7FB35_PORTR</name>
<evidence type="ECO:0000313" key="2">
    <source>
        <dbReference type="Proteomes" id="UP000324222"/>
    </source>
</evidence>
<accession>A0A5B7FB35</accession>
<proteinExistence type="predicted"/>
<dbReference type="AlphaFoldDB" id="A0A5B7FB35"/>
<comment type="caution">
    <text evidence="1">The sequence shown here is derived from an EMBL/GenBank/DDBJ whole genome shotgun (WGS) entry which is preliminary data.</text>
</comment>
<evidence type="ECO:0000313" key="1">
    <source>
        <dbReference type="EMBL" id="MPC42705.1"/>
    </source>
</evidence>
<organism evidence="1 2">
    <name type="scientific">Portunus trituberculatus</name>
    <name type="common">Swimming crab</name>
    <name type="synonym">Neptunus trituberculatus</name>
    <dbReference type="NCBI Taxonomy" id="210409"/>
    <lineage>
        <taxon>Eukaryota</taxon>
        <taxon>Metazoa</taxon>
        <taxon>Ecdysozoa</taxon>
        <taxon>Arthropoda</taxon>
        <taxon>Crustacea</taxon>
        <taxon>Multicrustacea</taxon>
        <taxon>Malacostraca</taxon>
        <taxon>Eumalacostraca</taxon>
        <taxon>Eucarida</taxon>
        <taxon>Decapoda</taxon>
        <taxon>Pleocyemata</taxon>
        <taxon>Brachyura</taxon>
        <taxon>Eubrachyura</taxon>
        <taxon>Portunoidea</taxon>
        <taxon>Portunidae</taxon>
        <taxon>Portuninae</taxon>
        <taxon>Portunus</taxon>
    </lineage>
</organism>
<gene>
    <name evidence="1" type="ORF">E2C01_036332</name>
</gene>
<sequence length="60" mass="6776">MMPFLNLRIRMCVSEDPSAPEAPSACATTAPLPVMEYYNQVCVNPLPDHEQNRRAEEKRG</sequence>
<keyword evidence="2" id="KW-1185">Reference proteome</keyword>